<dbReference type="Proteomes" id="UP000635885">
    <property type="component" value="Unassembled WGS sequence"/>
</dbReference>
<dbReference type="InterPro" id="IPR044880">
    <property type="entry name" value="NCX_ion-bd_dom_sf"/>
</dbReference>
<comment type="caution">
    <text evidence="7">The sequence shown here is derived from an EMBL/GenBank/DDBJ whole genome shotgun (WGS) entry which is preliminary data.</text>
</comment>
<evidence type="ECO:0000256" key="4">
    <source>
        <dbReference type="ARBA" id="ARBA00023136"/>
    </source>
</evidence>
<keyword evidence="8" id="KW-1185">Reference proteome</keyword>
<feature type="transmembrane region" description="Helical" evidence="5">
    <location>
        <begin position="238"/>
        <end position="258"/>
    </location>
</feature>
<dbReference type="Gene3D" id="1.20.1420.30">
    <property type="entry name" value="NCX, central ion-binding region"/>
    <property type="match status" value="1"/>
</dbReference>
<dbReference type="NCBIfam" id="TIGR00367">
    <property type="entry name" value="calcium/sodium antiporter"/>
    <property type="match status" value="1"/>
</dbReference>
<evidence type="ECO:0000313" key="8">
    <source>
        <dbReference type="Proteomes" id="UP000635885"/>
    </source>
</evidence>
<feature type="transmembrane region" description="Helical" evidence="5">
    <location>
        <begin position="264"/>
        <end position="283"/>
    </location>
</feature>
<dbReference type="PANTHER" id="PTHR10846">
    <property type="entry name" value="SODIUM/POTASSIUM/CALCIUM EXCHANGER"/>
    <property type="match status" value="1"/>
</dbReference>
<evidence type="ECO:0000256" key="1">
    <source>
        <dbReference type="ARBA" id="ARBA00004141"/>
    </source>
</evidence>
<gene>
    <name evidence="7" type="ORF">GCM10010993_22110</name>
</gene>
<feature type="transmembrane region" description="Helical" evidence="5">
    <location>
        <begin position="164"/>
        <end position="183"/>
    </location>
</feature>
<feature type="transmembrane region" description="Helical" evidence="5">
    <location>
        <begin position="290"/>
        <end position="308"/>
    </location>
</feature>
<evidence type="ECO:0000256" key="2">
    <source>
        <dbReference type="ARBA" id="ARBA00022692"/>
    </source>
</evidence>
<keyword evidence="4 5" id="KW-0472">Membrane</keyword>
<evidence type="ECO:0000256" key="5">
    <source>
        <dbReference type="SAM" id="Phobius"/>
    </source>
</evidence>
<dbReference type="EMBL" id="BMFD01000007">
    <property type="protein sequence ID" value="GGC43201.1"/>
    <property type="molecule type" value="Genomic_DNA"/>
</dbReference>
<name>A0ABQ1MMQ0_9BACT</name>
<proteinExistence type="predicted"/>
<dbReference type="PANTHER" id="PTHR10846:SF8">
    <property type="entry name" value="INNER MEMBRANE PROTEIN YRBG"/>
    <property type="match status" value="1"/>
</dbReference>
<feature type="domain" description="Sodium/calcium exchanger membrane region" evidence="6">
    <location>
        <begin position="168"/>
        <end position="306"/>
    </location>
</feature>
<feature type="transmembrane region" description="Helical" evidence="5">
    <location>
        <begin position="76"/>
        <end position="96"/>
    </location>
</feature>
<organism evidence="7 8">
    <name type="scientific">Belliella aquatica</name>
    <dbReference type="NCBI Taxonomy" id="1323734"/>
    <lineage>
        <taxon>Bacteria</taxon>
        <taxon>Pseudomonadati</taxon>
        <taxon>Bacteroidota</taxon>
        <taxon>Cytophagia</taxon>
        <taxon>Cytophagales</taxon>
        <taxon>Cyclobacteriaceae</taxon>
        <taxon>Belliella</taxon>
    </lineage>
</organism>
<dbReference type="InterPro" id="IPR004481">
    <property type="entry name" value="K/Na/Ca-exchanger"/>
</dbReference>
<dbReference type="Gene3D" id="6.10.280.80">
    <property type="entry name" value="NCX, peripheral helical region"/>
    <property type="match status" value="1"/>
</dbReference>
<protein>
    <submittedName>
        <fullName evidence="7">Sodium:calcium antiporter</fullName>
    </submittedName>
</protein>
<reference evidence="8" key="1">
    <citation type="journal article" date="2019" name="Int. J. Syst. Evol. Microbiol.">
        <title>The Global Catalogue of Microorganisms (GCM) 10K type strain sequencing project: providing services to taxonomists for standard genome sequencing and annotation.</title>
        <authorList>
            <consortium name="The Broad Institute Genomics Platform"/>
            <consortium name="The Broad Institute Genome Sequencing Center for Infectious Disease"/>
            <person name="Wu L."/>
            <person name="Ma J."/>
        </authorList>
    </citation>
    <scope>NUCLEOTIDE SEQUENCE [LARGE SCALE GENOMIC DNA]</scope>
    <source>
        <strain evidence="8">CGMCC 1.12479</strain>
    </source>
</reference>
<feature type="domain" description="Sodium/calcium exchanger membrane region" evidence="6">
    <location>
        <begin position="3"/>
        <end position="142"/>
    </location>
</feature>
<feature type="transmembrane region" description="Helical" evidence="5">
    <location>
        <begin position="127"/>
        <end position="143"/>
    </location>
</feature>
<keyword evidence="3 5" id="KW-1133">Transmembrane helix</keyword>
<dbReference type="Pfam" id="PF01699">
    <property type="entry name" value="Na_Ca_ex"/>
    <property type="match status" value="2"/>
</dbReference>
<sequence>MVYLILILGLGILLLGGKLLVDGASSIAAKLGLSAGLIGLTVVAFGTSAPELLVSVNAALKGTSDIAIGNVVGSNIANISLVLGISAILYPIALHINVLKLDYLFTLISSSLFFILSYNNVISRLEGLIFVILLILVNLYIFKKLRGTEPELTEEEAELLKKESTWKAAGLIVLGIAGLYFGSDMFVDSAVEISRVFGVSERIIGVTVIAIGTSLPELTTSVIAAINKKTDIAIGNILGSNIMNVLGIIGITALVQPIEVTEQFLSQDFIWMLVLTVILFPILRFRLNVSRWEGAFLVLFYAVYLFSIL</sequence>
<evidence type="ECO:0000259" key="6">
    <source>
        <dbReference type="Pfam" id="PF01699"/>
    </source>
</evidence>
<evidence type="ECO:0000256" key="3">
    <source>
        <dbReference type="ARBA" id="ARBA00022989"/>
    </source>
</evidence>
<evidence type="ECO:0000313" key="7">
    <source>
        <dbReference type="EMBL" id="GGC43201.1"/>
    </source>
</evidence>
<dbReference type="InterPro" id="IPR004837">
    <property type="entry name" value="NaCa_Exmemb"/>
</dbReference>
<feature type="transmembrane region" description="Helical" evidence="5">
    <location>
        <begin position="203"/>
        <end position="226"/>
    </location>
</feature>
<accession>A0ABQ1MMQ0</accession>
<comment type="subcellular location">
    <subcellularLocation>
        <location evidence="1">Membrane</location>
        <topology evidence="1">Multi-pass membrane protein</topology>
    </subcellularLocation>
</comment>
<keyword evidence="2 5" id="KW-0812">Transmembrane</keyword>
<dbReference type="RefSeq" id="WP_188442820.1">
    <property type="nucleotide sequence ID" value="NZ_BMFD01000007.1"/>
</dbReference>